<dbReference type="AlphaFoldDB" id="A0A7C8ZA08"/>
<accession>A0A7C8ZA08</accession>
<protein>
    <recommendedName>
        <fullName evidence="1">Endoplasmic reticulum transmembrane protein</fullName>
    </recommendedName>
</protein>
<keyword evidence="1" id="KW-0653">Protein transport</keyword>
<feature type="transmembrane region" description="Helical" evidence="1">
    <location>
        <begin position="85"/>
        <end position="105"/>
    </location>
</feature>
<dbReference type="GO" id="GO:0006888">
    <property type="term" value="P:endoplasmic reticulum to Golgi vesicle-mediated transport"/>
    <property type="evidence" value="ECO:0007669"/>
    <property type="project" value="UniProtKB-UniRule"/>
</dbReference>
<keyword evidence="1" id="KW-0256">Endoplasmic reticulum</keyword>
<keyword evidence="1" id="KW-0812">Transmembrane</keyword>
<dbReference type="EMBL" id="GISG01108549">
    <property type="protein sequence ID" value="MBA4638178.1"/>
    <property type="molecule type" value="Transcribed_RNA"/>
</dbReference>
<dbReference type="GO" id="GO:0005789">
    <property type="term" value="C:endoplasmic reticulum membrane"/>
    <property type="evidence" value="ECO:0007669"/>
    <property type="project" value="UniProtKB-SubCell"/>
</dbReference>
<organism evidence="2">
    <name type="scientific">Opuntia streptacantha</name>
    <name type="common">Prickly pear cactus</name>
    <name type="synonym">Opuntia cardona</name>
    <dbReference type="NCBI Taxonomy" id="393608"/>
    <lineage>
        <taxon>Eukaryota</taxon>
        <taxon>Viridiplantae</taxon>
        <taxon>Streptophyta</taxon>
        <taxon>Embryophyta</taxon>
        <taxon>Tracheophyta</taxon>
        <taxon>Spermatophyta</taxon>
        <taxon>Magnoliopsida</taxon>
        <taxon>eudicotyledons</taxon>
        <taxon>Gunneridae</taxon>
        <taxon>Pentapetalae</taxon>
        <taxon>Caryophyllales</taxon>
        <taxon>Cactineae</taxon>
        <taxon>Cactaceae</taxon>
        <taxon>Opuntioideae</taxon>
        <taxon>Opuntia</taxon>
    </lineage>
</organism>
<dbReference type="PANTHER" id="PTHR12701">
    <property type="entry name" value="BCR-ASSOCIATED PROTEIN, BAP"/>
    <property type="match status" value="1"/>
</dbReference>
<dbReference type="GO" id="GO:0006886">
    <property type="term" value="P:intracellular protein transport"/>
    <property type="evidence" value="ECO:0007669"/>
    <property type="project" value="UniProtKB-UniRule"/>
</dbReference>
<dbReference type="InterPro" id="IPR008417">
    <property type="entry name" value="BAP29/BAP31"/>
</dbReference>
<comment type="similarity">
    <text evidence="1">Belongs to the BCAP29/BCAP31 family.</text>
</comment>
<keyword evidence="1" id="KW-0813">Transport</keyword>
<reference evidence="2" key="2">
    <citation type="submission" date="2020-07" db="EMBL/GenBank/DDBJ databases">
        <authorList>
            <person name="Vera ALvarez R."/>
            <person name="Arias-Moreno D.M."/>
            <person name="Jimenez-Jacinto V."/>
            <person name="Jimenez-Bremont J.F."/>
            <person name="Swaminathan K."/>
            <person name="Moose S.P."/>
            <person name="Guerrero-Gonzalez M.L."/>
            <person name="Marino-Ramirez L."/>
            <person name="Landsman D."/>
            <person name="Rodriguez-Kessler M."/>
            <person name="Delgado-Sanchez P."/>
        </authorList>
    </citation>
    <scope>NUCLEOTIDE SEQUENCE</scope>
    <source>
        <tissue evidence="2">Cladode</tissue>
    </source>
</reference>
<proteinExistence type="inferred from homology"/>
<comment type="function">
    <text evidence="1">May play a role in anterograde transport of membrane proteins from the endoplasmic reticulum to the Golgi.</text>
</comment>
<dbReference type="GO" id="GO:0070973">
    <property type="term" value="P:protein localization to endoplasmic reticulum exit site"/>
    <property type="evidence" value="ECO:0007669"/>
    <property type="project" value="UniProtKB-UniRule"/>
</dbReference>
<keyword evidence="1" id="KW-0472">Membrane</keyword>
<reference evidence="2" key="1">
    <citation type="journal article" date="2013" name="J. Plant Res.">
        <title>Effect of fungi and light on seed germination of three Opuntia species from semiarid lands of central Mexico.</title>
        <authorList>
            <person name="Delgado-Sanchez P."/>
            <person name="Jimenez-Bremont J.F."/>
            <person name="Guerrero-Gonzalez Mde L."/>
            <person name="Flores J."/>
        </authorList>
    </citation>
    <scope>NUCLEOTIDE SEQUENCE</scope>
    <source>
        <tissue evidence="2">Cladode</tissue>
    </source>
</reference>
<evidence type="ECO:0000313" key="2">
    <source>
        <dbReference type="EMBL" id="MBA4638178.1"/>
    </source>
</evidence>
<feature type="transmembrane region" description="Helical" evidence="1">
    <location>
        <begin position="6"/>
        <end position="23"/>
    </location>
</feature>
<keyword evidence="1" id="KW-1133">Transmembrane helix</keyword>
<dbReference type="PANTHER" id="PTHR12701:SF44">
    <property type="entry name" value="ENDOPLASMIC RETICULUM TRANSMEMBRANE PROTEIN"/>
    <property type="match status" value="1"/>
</dbReference>
<feature type="transmembrane region" description="Helical" evidence="1">
    <location>
        <begin position="44"/>
        <end position="65"/>
    </location>
</feature>
<sequence>MILYIMYPVMFAEMLVISLLLFRSPLRNLVIRGLDRWKLGRGPVVAQTLMGTLAVLFLSSSYGIFDVYGRLTDTAGVNPTDQVLMAYHLLEATLLGISLFLALVIDRQHYYIKAIERLRQ</sequence>
<keyword evidence="1" id="KW-0931">ER-Golgi transport</keyword>
<comment type="subcellular location">
    <subcellularLocation>
        <location evidence="1">Endoplasmic reticulum membrane</location>
        <topology evidence="1">Multi-pass membrane protein</topology>
    </subcellularLocation>
</comment>
<name>A0A7C8ZA08_OPUST</name>
<evidence type="ECO:0000256" key="1">
    <source>
        <dbReference type="RuleBase" id="RU367026"/>
    </source>
</evidence>